<keyword evidence="3" id="KW-1185">Reference proteome</keyword>
<name>A0AAE0XDJ4_9GAST</name>
<evidence type="ECO:0000256" key="1">
    <source>
        <dbReference type="SAM" id="MobiDB-lite"/>
    </source>
</evidence>
<organism evidence="2 3">
    <name type="scientific">Elysia crispata</name>
    <name type="common">lettuce slug</name>
    <dbReference type="NCBI Taxonomy" id="231223"/>
    <lineage>
        <taxon>Eukaryota</taxon>
        <taxon>Metazoa</taxon>
        <taxon>Spiralia</taxon>
        <taxon>Lophotrochozoa</taxon>
        <taxon>Mollusca</taxon>
        <taxon>Gastropoda</taxon>
        <taxon>Heterobranchia</taxon>
        <taxon>Euthyneura</taxon>
        <taxon>Panpulmonata</taxon>
        <taxon>Sacoglossa</taxon>
        <taxon>Placobranchoidea</taxon>
        <taxon>Plakobranchidae</taxon>
        <taxon>Elysia</taxon>
    </lineage>
</organism>
<evidence type="ECO:0000313" key="2">
    <source>
        <dbReference type="EMBL" id="KAK3690901.1"/>
    </source>
</evidence>
<reference evidence="2" key="1">
    <citation type="journal article" date="2023" name="G3 (Bethesda)">
        <title>A reference genome for the long-term kleptoplast-retaining sea slug Elysia crispata morphotype clarki.</title>
        <authorList>
            <person name="Eastman K.E."/>
            <person name="Pendleton A.L."/>
            <person name="Shaikh M.A."/>
            <person name="Suttiyut T."/>
            <person name="Ogas R."/>
            <person name="Tomko P."/>
            <person name="Gavelis G."/>
            <person name="Widhalm J.R."/>
            <person name="Wisecaver J.H."/>
        </authorList>
    </citation>
    <scope>NUCLEOTIDE SEQUENCE</scope>
    <source>
        <strain evidence="2">ECLA1</strain>
    </source>
</reference>
<feature type="region of interest" description="Disordered" evidence="1">
    <location>
        <begin position="52"/>
        <end position="72"/>
    </location>
</feature>
<comment type="caution">
    <text evidence="2">The sequence shown here is derived from an EMBL/GenBank/DDBJ whole genome shotgun (WGS) entry which is preliminary data.</text>
</comment>
<gene>
    <name evidence="2" type="ORF">RRG08_021599</name>
</gene>
<dbReference type="EMBL" id="JAWDGP010008106">
    <property type="protein sequence ID" value="KAK3690901.1"/>
    <property type="molecule type" value="Genomic_DNA"/>
</dbReference>
<evidence type="ECO:0000313" key="3">
    <source>
        <dbReference type="Proteomes" id="UP001283361"/>
    </source>
</evidence>
<proteinExistence type="predicted"/>
<dbReference type="Proteomes" id="UP001283361">
    <property type="component" value="Unassembled WGS sequence"/>
</dbReference>
<protein>
    <submittedName>
        <fullName evidence="2">Uncharacterized protein</fullName>
    </submittedName>
</protein>
<dbReference type="AlphaFoldDB" id="A0AAE0XDJ4"/>
<sequence length="72" mass="7555">MPILSPAKHSGLYHTTTHSVQKYPPAKCRTVHSGPQITTPPSQDSGVGFIKPNKGGKLAPVVPGTMTKFSTG</sequence>
<accession>A0AAE0XDJ4</accession>